<evidence type="ECO:0000313" key="3">
    <source>
        <dbReference type="Proteomes" id="UP000060699"/>
    </source>
</evidence>
<dbReference type="RefSeq" id="WP_147306967.1">
    <property type="nucleotide sequence ID" value="NZ_CP013729.1"/>
</dbReference>
<name>A0A0U3LRU2_9BURK</name>
<proteinExistence type="predicted"/>
<dbReference type="PROSITE" id="PS51459">
    <property type="entry name" value="FIDO"/>
    <property type="match status" value="1"/>
</dbReference>
<dbReference type="SUPFAM" id="SSF140931">
    <property type="entry name" value="Fic-like"/>
    <property type="match status" value="1"/>
</dbReference>
<dbReference type="KEGG" id="rdp:RD2015_3293"/>
<evidence type="ECO:0000313" key="2">
    <source>
        <dbReference type="EMBL" id="ALV07751.1"/>
    </source>
</evidence>
<keyword evidence="3" id="KW-1185">Reference proteome</keyword>
<protein>
    <submittedName>
        <fullName evidence="2">Filamentation induced by cAMP protein Fic</fullName>
    </submittedName>
</protein>
<accession>A0A0U3LRU2</accession>
<dbReference type="STRING" id="76731.RD2015_3293"/>
<feature type="region of interest" description="Disordered" evidence="1">
    <location>
        <begin position="1"/>
        <end position="21"/>
    </location>
</feature>
<sequence length="266" mass="30622">MIPTAEVSVTQVASPPPNELSRRRSVRFDELIDLRAIHRPQAHQWSNFAEWRQPAMRDYLAVIPVSGFESLEHELYPYMETMDPLSTPKFGVSLLEQTAADQWTEQHGTRPPRVTEWLALIRQIHPEAVWRRQDVFIADARGRPVIRLCDAETMSRLLAQHDALPASTCADLSFALYEYVLINNLHPLTDGNGRLSRMVLNLRLRALYRHPSLYLPIKEACLHARAGYEIALRQVELQGRWAPFHDFMRNLFDLLFAAGYRVGSVQ</sequence>
<gene>
    <name evidence="2" type="ORF">RD2015_3293</name>
</gene>
<reference evidence="2 3" key="1">
    <citation type="submission" date="2015-12" db="EMBL/GenBank/DDBJ databases">
        <title>Complete genome of Roseateles depolymerans KCTC 42856.</title>
        <authorList>
            <person name="Kim K.M."/>
        </authorList>
    </citation>
    <scope>NUCLEOTIDE SEQUENCE [LARGE SCALE GENOMIC DNA]</scope>
    <source>
        <strain evidence="2 3">KCTC 42856</strain>
    </source>
</reference>
<dbReference type="OrthoDB" id="9813719at2"/>
<dbReference type="EMBL" id="CP013729">
    <property type="protein sequence ID" value="ALV07751.1"/>
    <property type="molecule type" value="Genomic_DNA"/>
</dbReference>
<organism evidence="2 3">
    <name type="scientific">Roseateles depolymerans</name>
    <dbReference type="NCBI Taxonomy" id="76731"/>
    <lineage>
        <taxon>Bacteria</taxon>
        <taxon>Pseudomonadati</taxon>
        <taxon>Pseudomonadota</taxon>
        <taxon>Betaproteobacteria</taxon>
        <taxon>Burkholderiales</taxon>
        <taxon>Sphaerotilaceae</taxon>
        <taxon>Roseateles</taxon>
    </lineage>
</organism>
<evidence type="ECO:0000256" key="1">
    <source>
        <dbReference type="SAM" id="MobiDB-lite"/>
    </source>
</evidence>
<dbReference type="AlphaFoldDB" id="A0A0U3LRU2"/>
<dbReference type="Proteomes" id="UP000060699">
    <property type="component" value="Chromosome"/>
</dbReference>
<dbReference type="Gene3D" id="1.10.3290.10">
    <property type="entry name" value="Fido-like domain"/>
    <property type="match status" value="1"/>
</dbReference>
<dbReference type="InterPro" id="IPR036597">
    <property type="entry name" value="Fido-like_dom_sf"/>
</dbReference>
<dbReference type="InterPro" id="IPR003812">
    <property type="entry name" value="Fido"/>
</dbReference>